<dbReference type="OrthoDB" id="1937772at2"/>
<dbReference type="Proteomes" id="UP000002730">
    <property type="component" value="Chromosome"/>
</dbReference>
<dbReference type="RefSeq" id="WP_010073940.1">
    <property type="nucleotide sequence ID" value="NC_014393.1"/>
</dbReference>
<dbReference type="EMBL" id="CP002160">
    <property type="protein sequence ID" value="ADL53598.1"/>
    <property type="molecule type" value="Genomic_DNA"/>
</dbReference>
<dbReference type="Pfam" id="PF19991">
    <property type="entry name" value="HMA_2"/>
    <property type="match status" value="1"/>
</dbReference>
<keyword evidence="2" id="KW-1185">Reference proteome</keyword>
<dbReference type="KEGG" id="ccb:Clocel_3932"/>
<reference evidence="1 2" key="1">
    <citation type="submission" date="2010-08" db="EMBL/GenBank/DDBJ databases">
        <title>Complete sequence of Clostridium cellulovorans 743B.</title>
        <authorList>
            <consortium name="US DOE Joint Genome Institute"/>
            <person name="Lucas S."/>
            <person name="Copeland A."/>
            <person name="Lapidus A."/>
            <person name="Cheng J.-F."/>
            <person name="Bruce D."/>
            <person name="Goodwin L."/>
            <person name="Pitluck S."/>
            <person name="Chertkov O."/>
            <person name="Detter J.C."/>
            <person name="Han C."/>
            <person name="Tapia R."/>
            <person name="Land M."/>
            <person name="Hauser L."/>
            <person name="Chang Y.-J."/>
            <person name="Jeffries C."/>
            <person name="Kyrpides N."/>
            <person name="Ivanova N."/>
            <person name="Mikhailova N."/>
            <person name="Hemme C.L."/>
            <person name="Woyke T."/>
        </authorList>
    </citation>
    <scope>NUCLEOTIDE SEQUENCE [LARGE SCALE GENOMIC DNA]</scope>
    <source>
        <strain evidence="2">ATCC 35296 / DSM 3052 / OCM 3 / 743B</strain>
    </source>
</reference>
<accession>D9SLG1</accession>
<dbReference type="HOGENOM" id="CLU_119912_0_0_9"/>
<dbReference type="eggNOG" id="ENOG5030H27">
    <property type="taxonomic scope" value="Bacteria"/>
</dbReference>
<evidence type="ECO:0000313" key="1">
    <source>
        <dbReference type="EMBL" id="ADL53598.1"/>
    </source>
</evidence>
<protein>
    <submittedName>
        <fullName evidence="1">Uncharacterized protein</fullName>
    </submittedName>
</protein>
<organism evidence="1 2">
    <name type="scientific">Clostridium cellulovorans (strain ATCC 35296 / DSM 3052 / OCM 3 / 743B)</name>
    <dbReference type="NCBI Taxonomy" id="573061"/>
    <lineage>
        <taxon>Bacteria</taxon>
        <taxon>Bacillati</taxon>
        <taxon>Bacillota</taxon>
        <taxon>Clostridia</taxon>
        <taxon>Eubacteriales</taxon>
        <taxon>Clostridiaceae</taxon>
        <taxon>Clostridium</taxon>
    </lineage>
</organism>
<sequence>MNYILKNLIVLAASTATIKVLGRDNSRISKHNNLPDFKGIVEVRHAIDGRIRFYIPILRNNEQAKNVLANELKKIGSVRSIEANTNIGTLIINYDNRRMEPQLLIAVIIKLLCLEEEVSKKPVPVLSNEMQLVKDSINMAIYNKSKGIVDGRSILILALLSSAAYRFYTGTGNKVGPTTCLMWALSYLD</sequence>
<proteinExistence type="predicted"/>
<gene>
    <name evidence="1" type="ordered locus">Clocel_3932</name>
</gene>
<dbReference type="STRING" id="573061.Clocel_3932"/>
<dbReference type="AlphaFoldDB" id="D9SLG1"/>
<evidence type="ECO:0000313" key="2">
    <source>
        <dbReference type="Proteomes" id="UP000002730"/>
    </source>
</evidence>
<name>D9SLG1_CLOC7</name>